<dbReference type="Gene3D" id="3.20.20.70">
    <property type="entry name" value="Aldolase class I"/>
    <property type="match status" value="1"/>
</dbReference>
<keyword evidence="5 9" id="KW-0963">Cytoplasm</keyword>
<dbReference type="SUPFAM" id="SSF51366">
    <property type="entry name" value="Ribulose-phoshate binding barrel"/>
    <property type="match status" value="1"/>
</dbReference>
<dbReference type="GO" id="GO:0003949">
    <property type="term" value="F:1-(5-phosphoribosyl)-5-[(5-phosphoribosylamino)methylideneamino]imidazole-4-carboxamide isomerase activity"/>
    <property type="evidence" value="ECO:0007669"/>
    <property type="project" value="UniProtKB-UniRule"/>
</dbReference>
<dbReference type="EC" id="5.3.1.16" evidence="9 11"/>
<protein>
    <recommendedName>
        <fullName evidence="9 11">1-(5-phosphoribosyl)-5-[(5-phosphoribosylamino)methylideneamino] imidazole-4-carboxamide isomerase</fullName>
        <ecNumber evidence="9 11">5.3.1.16</ecNumber>
    </recommendedName>
    <alternativeName>
        <fullName evidence="9">Phosphoribosylformimino-5-aminoimidazole carboxamide ribotide isomerase</fullName>
    </alternativeName>
</protein>
<dbReference type="Pfam" id="PF00977">
    <property type="entry name" value="His_biosynth"/>
    <property type="match status" value="1"/>
</dbReference>
<dbReference type="InterPro" id="IPR011060">
    <property type="entry name" value="RibuloseP-bd_barrel"/>
</dbReference>
<dbReference type="Proteomes" id="UP000233535">
    <property type="component" value="Unassembled WGS sequence"/>
</dbReference>
<dbReference type="GO" id="GO:0000105">
    <property type="term" value="P:L-histidine biosynthetic process"/>
    <property type="evidence" value="ECO:0007669"/>
    <property type="project" value="UniProtKB-UniRule"/>
</dbReference>
<comment type="pathway">
    <text evidence="3 9 11">Amino-acid biosynthesis; L-histidine biosynthesis; L-histidine from 5-phospho-alpha-D-ribose 1-diphosphate: step 4/9.</text>
</comment>
<evidence type="ECO:0000313" key="13">
    <source>
        <dbReference type="Proteomes" id="UP000233535"/>
    </source>
</evidence>
<dbReference type="UniPathway" id="UPA00031">
    <property type="reaction ID" value="UER00009"/>
</dbReference>
<evidence type="ECO:0000256" key="10">
    <source>
        <dbReference type="RuleBase" id="RU003657"/>
    </source>
</evidence>
<comment type="subcellular location">
    <subcellularLocation>
        <location evidence="2 9 11">Cytoplasm</location>
    </subcellularLocation>
</comment>
<evidence type="ECO:0000256" key="7">
    <source>
        <dbReference type="ARBA" id="ARBA00023102"/>
    </source>
</evidence>
<dbReference type="InterPro" id="IPR006063">
    <property type="entry name" value="HisA_bact_arch"/>
</dbReference>
<dbReference type="GO" id="GO:0005737">
    <property type="term" value="C:cytoplasm"/>
    <property type="evidence" value="ECO:0007669"/>
    <property type="project" value="UniProtKB-SubCell"/>
</dbReference>
<evidence type="ECO:0000256" key="5">
    <source>
        <dbReference type="ARBA" id="ARBA00022490"/>
    </source>
</evidence>
<dbReference type="PANTHER" id="PTHR43090">
    <property type="entry name" value="1-(5-PHOSPHORIBOSYL)-5-[(5-PHOSPHORIBOSYLAMINO)METHYLIDENEAMINO] IMIDAZOLE-4-CARBOXAMIDE ISOMERASE"/>
    <property type="match status" value="1"/>
</dbReference>
<dbReference type="HAMAP" id="MF_01014">
    <property type="entry name" value="HisA"/>
    <property type="match status" value="1"/>
</dbReference>
<keyword evidence="6 9" id="KW-0028">Amino-acid biosynthesis</keyword>
<dbReference type="InterPro" id="IPR006062">
    <property type="entry name" value="His_biosynth"/>
</dbReference>
<evidence type="ECO:0000256" key="8">
    <source>
        <dbReference type="ARBA" id="ARBA00023235"/>
    </source>
</evidence>
<evidence type="ECO:0000256" key="11">
    <source>
        <dbReference type="RuleBase" id="RU003658"/>
    </source>
</evidence>
<comment type="similarity">
    <text evidence="4 9 10">Belongs to the HisA/HisF family.</text>
</comment>
<keyword evidence="7 9" id="KW-0368">Histidine biosynthesis</keyword>
<accession>A0A2N3I2L3</accession>
<evidence type="ECO:0000256" key="4">
    <source>
        <dbReference type="ARBA" id="ARBA00009667"/>
    </source>
</evidence>
<evidence type="ECO:0000256" key="1">
    <source>
        <dbReference type="ARBA" id="ARBA00000901"/>
    </source>
</evidence>
<sequence>MKIIPAIDTIKGRCVRLTKGDYDTEKVYSEDPLQVAKGFEELGITRLHLVDLEGAKSGHICNSEVLKRVALGTNLKIDFGGGIKSDEDIELAFQSGANQVTGGSIAVSNPKLFEQWMEKYGAEKMILGADVRNEMVSISGWKEDSDYHLFQFLENYQKKGVKTVICTDISKDGMLQGPAVELYQKVMKEFPNLNLVASGGVGNIEDVRILNEIGCWGVIIGKAIYEKRIDMNELVNEFIL</sequence>
<keyword evidence="13" id="KW-1185">Reference proteome</keyword>
<evidence type="ECO:0000313" key="12">
    <source>
        <dbReference type="EMBL" id="PKQ64536.1"/>
    </source>
</evidence>
<organism evidence="12 13">
    <name type="scientific">Labilibaculum filiforme</name>
    <dbReference type="NCBI Taxonomy" id="1940526"/>
    <lineage>
        <taxon>Bacteria</taxon>
        <taxon>Pseudomonadati</taxon>
        <taxon>Bacteroidota</taxon>
        <taxon>Bacteroidia</taxon>
        <taxon>Marinilabiliales</taxon>
        <taxon>Marinifilaceae</taxon>
        <taxon>Labilibaculum</taxon>
    </lineage>
</organism>
<dbReference type="InterPro" id="IPR013785">
    <property type="entry name" value="Aldolase_TIM"/>
</dbReference>
<dbReference type="FunFam" id="3.20.20.70:FF:000009">
    <property type="entry name" value="1-(5-phosphoribosyl)-5-[(5-phosphoribosylamino)methylideneamino] imidazole-4-carboxamide isomerase"/>
    <property type="match status" value="1"/>
</dbReference>
<comment type="catalytic activity">
    <reaction evidence="1 9 11">
        <text>1-(5-phospho-beta-D-ribosyl)-5-[(5-phospho-beta-D-ribosylamino)methylideneamino]imidazole-4-carboxamide = 5-[(5-phospho-1-deoxy-D-ribulos-1-ylimino)methylamino]-1-(5-phospho-beta-D-ribosyl)imidazole-4-carboxamide</text>
        <dbReference type="Rhea" id="RHEA:15469"/>
        <dbReference type="ChEBI" id="CHEBI:58435"/>
        <dbReference type="ChEBI" id="CHEBI:58525"/>
        <dbReference type="EC" id="5.3.1.16"/>
    </reaction>
</comment>
<name>A0A2N3I2L3_9BACT</name>
<dbReference type="InterPro" id="IPR023016">
    <property type="entry name" value="HisA/PriA"/>
</dbReference>
<proteinExistence type="inferred from homology"/>
<dbReference type="OrthoDB" id="9807749at2"/>
<comment type="caution">
    <text evidence="12">The sequence shown here is derived from an EMBL/GenBank/DDBJ whole genome shotgun (WGS) entry which is preliminary data.</text>
</comment>
<dbReference type="InterPro" id="IPR044524">
    <property type="entry name" value="Isoase_HisA-like"/>
</dbReference>
<evidence type="ECO:0000256" key="9">
    <source>
        <dbReference type="HAMAP-Rule" id="MF_01014"/>
    </source>
</evidence>
<evidence type="ECO:0000256" key="6">
    <source>
        <dbReference type="ARBA" id="ARBA00022605"/>
    </source>
</evidence>
<dbReference type="PANTHER" id="PTHR43090:SF2">
    <property type="entry name" value="1-(5-PHOSPHORIBOSYL)-5-[(5-PHOSPHORIBOSYLAMINO)METHYLIDENEAMINO] IMIDAZOLE-4-CARBOXAMIDE ISOMERASE"/>
    <property type="match status" value="1"/>
</dbReference>
<reference evidence="12 13" key="1">
    <citation type="journal article" date="2017" name="Front. Microbiol.">
        <title>Labilibaculum manganireducens gen. nov., sp. nov. and Labilibaculum filiforme sp. nov., Novel Bacteroidetes Isolated from Subsurface Sediments of the Baltic Sea.</title>
        <authorList>
            <person name="Vandieken V."/>
            <person name="Marshall I.P."/>
            <person name="Niemann H."/>
            <person name="Engelen B."/>
            <person name="Cypionka H."/>
        </authorList>
    </citation>
    <scope>NUCLEOTIDE SEQUENCE [LARGE SCALE GENOMIC DNA]</scope>
    <source>
        <strain evidence="12 13">59.16B</strain>
    </source>
</reference>
<evidence type="ECO:0000256" key="3">
    <source>
        <dbReference type="ARBA" id="ARBA00005133"/>
    </source>
</evidence>
<dbReference type="EMBL" id="MVDD01000003">
    <property type="protein sequence ID" value="PKQ64536.1"/>
    <property type="molecule type" value="Genomic_DNA"/>
</dbReference>
<dbReference type="NCBIfam" id="TIGR00007">
    <property type="entry name" value="1-(5-phosphoribosyl)-5-[(5-phosphoribosylamino)methylideneamino]imidazole-4-carboxamide isomerase"/>
    <property type="match status" value="1"/>
</dbReference>
<dbReference type="AlphaFoldDB" id="A0A2N3I2L3"/>
<feature type="active site" description="Proton acceptor" evidence="9">
    <location>
        <position position="8"/>
    </location>
</feature>
<keyword evidence="8 9" id="KW-0413">Isomerase</keyword>
<feature type="active site" description="Proton donor" evidence="9">
    <location>
        <position position="130"/>
    </location>
</feature>
<gene>
    <name evidence="9" type="primary">hisA</name>
    <name evidence="12" type="ORF">BZG02_06125</name>
</gene>
<dbReference type="CDD" id="cd04732">
    <property type="entry name" value="HisA"/>
    <property type="match status" value="1"/>
</dbReference>
<dbReference type="GO" id="GO:0000162">
    <property type="term" value="P:L-tryptophan biosynthetic process"/>
    <property type="evidence" value="ECO:0007669"/>
    <property type="project" value="TreeGrafter"/>
</dbReference>
<evidence type="ECO:0000256" key="2">
    <source>
        <dbReference type="ARBA" id="ARBA00004496"/>
    </source>
</evidence>